<dbReference type="EMBL" id="BGZK01000091">
    <property type="protein sequence ID" value="GBP17938.1"/>
    <property type="molecule type" value="Genomic_DNA"/>
</dbReference>
<keyword evidence="2" id="KW-1185">Reference proteome</keyword>
<reference evidence="1 2" key="1">
    <citation type="journal article" date="2019" name="Commun. Biol.">
        <title>The bagworm genome reveals a unique fibroin gene that provides high tensile strength.</title>
        <authorList>
            <person name="Kono N."/>
            <person name="Nakamura H."/>
            <person name="Ohtoshi R."/>
            <person name="Tomita M."/>
            <person name="Numata K."/>
            <person name="Arakawa K."/>
        </authorList>
    </citation>
    <scope>NUCLEOTIDE SEQUENCE [LARGE SCALE GENOMIC DNA]</scope>
</reference>
<sequence>MVITIWWYEIERYPTWYERRGHCAAKVLTQYEDGVELEHSFVRDGIEYVLHVNATVGEGATIAVNGSNIGEWRVVTFEKRMCVLNPNSLSVRDGE</sequence>
<proteinExistence type="predicted"/>
<evidence type="ECO:0000313" key="1">
    <source>
        <dbReference type="EMBL" id="GBP17938.1"/>
    </source>
</evidence>
<gene>
    <name evidence="1" type="ORF">EVAR_7931_1</name>
</gene>
<dbReference type="Proteomes" id="UP000299102">
    <property type="component" value="Unassembled WGS sequence"/>
</dbReference>
<comment type="caution">
    <text evidence="1">The sequence shown here is derived from an EMBL/GenBank/DDBJ whole genome shotgun (WGS) entry which is preliminary data.</text>
</comment>
<dbReference type="Gene3D" id="2.40.128.20">
    <property type="match status" value="1"/>
</dbReference>
<name>A0A4C1TVK8_EUMVA</name>
<dbReference type="OrthoDB" id="565904at2759"/>
<accession>A0A4C1TVK8</accession>
<dbReference type="InterPro" id="IPR012674">
    <property type="entry name" value="Calycin"/>
</dbReference>
<evidence type="ECO:0000313" key="2">
    <source>
        <dbReference type="Proteomes" id="UP000299102"/>
    </source>
</evidence>
<dbReference type="AlphaFoldDB" id="A0A4C1TVK8"/>
<protein>
    <submittedName>
        <fullName evidence="1">Uncharacterized protein</fullName>
    </submittedName>
</protein>
<organism evidence="1 2">
    <name type="scientific">Eumeta variegata</name>
    <name type="common">Bagworm moth</name>
    <name type="synonym">Eumeta japonica</name>
    <dbReference type="NCBI Taxonomy" id="151549"/>
    <lineage>
        <taxon>Eukaryota</taxon>
        <taxon>Metazoa</taxon>
        <taxon>Ecdysozoa</taxon>
        <taxon>Arthropoda</taxon>
        <taxon>Hexapoda</taxon>
        <taxon>Insecta</taxon>
        <taxon>Pterygota</taxon>
        <taxon>Neoptera</taxon>
        <taxon>Endopterygota</taxon>
        <taxon>Lepidoptera</taxon>
        <taxon>Glossata</taxon>
        <taxon>Ditrysia</taxon>
        <taxon>Tineoidea</taxon>
        <taxon>Psychidae</taxon>
        <taxon>Oiketicinae</taxon>
        <taxon>Eumeta</taxon>
    </lineage>
</organism>